<dbReference type="RefSeq" id="WP_337334550.1">
    <property type="nucleotide sequence ID" value="NZ_JBBDHC010000004.1"/>
</dbReference>
<protein>
    <submittedName>
        <fullName evidence="1">Uncharacterized protein</fullName>
    </submittedName>
</protein>
<proteinExistence type="predicted"/>
<dbReference type="InterPro" id="IPR029058">
    <property type="entry name" value="AB_hydrolase_fold"/>
</dbReference>
<accession>A0AAW9QWK8</accession>
<dbReference type="EMBL" id="JBBDHC010000004">
    <property type="protein sequence ID" value="MEJ1248830.1"/>
    <property type="molecule type" value="Genomic_DNA"/>
</dbReference>
<reference evidence="1 2" key="1">
    <citation type="journal article" date="2016" name="Antonie Van Leeuwenhoek">
        <title>Denitratimonas tolerans gen. nov., sp. nov., a denitrifying bacterium isolated from a bioreactor for tannery wastewater treatment.</title>
        <authorList>
            <person name="Han S.I."/>
            <person name="Kim J.O."/>
            <person name="Lee Y.R."/>
            <person name="Ekpeghere K.I."/>
            <person name="Koh S.C."/>
            <person name="Whang K.S."/>
        </authorList>
    </citation>
    <scope>NUCLEOTIDE SEQUENCE [LARGE SCALE GENOMIC DNA]</scope>
    <source>
        <strain evidence="1 2">KACC 17565</strain>
    </source>
</reference>
<sequence length="142" mass="14533">MDGIIVSLLALLAGILPAAANAQYLTETRAMTVSGISRSYLLARPATTMPAAALPLLISLHGDGGNSAGMRSTLPLETAATQGGPMGCNLVTCEDPGISTPVKAACARNAGFGAAISRTHLPAEPAGQRDPLLQAIREHYLQ</sequence>
<dbReference type="AlphaFoldDB" id="A0AAW9QWK8"/>
<organism evidence="1 2">
    <name type="scientific">Denitratimonas tolerans</name>
    <dbReference type="NCBI Taxonomy" id="1338420"/>
    <lineage>
        <taxon>Bacteria</taxon>
        <taxon>Pseudomonadati</taxon>
        <taxon>Pseudomonadota</taxon>
        <taxon>Gammaproteobacteria</taxon>
        <taxon>Lysobacterales</taxon>
        <taxon>Lysobacteraceae</taxon>
        <taxon>Denitratimonas</taxon>
    </lineage>
</organism>
<dbReference type="Gene3D" id="3.40.50.1820">
    <property type="entry name" value="alpha/beta hydrolase"/>
    <property type="match status" value="1"/>
</dbReference>
<comment type="caution">
    <text evidence="1">The sequence shown here is derived from an EMBL/GenBank/DDBJ whole genome shotgun (WGS) entry which is preliminary data.</text>
</comment>
<evidence type="ECO:0000313" key="2">
    <source>
        <dbReference type="Proteomes" id="UP001364472"/>
    </source>
</evidence>
<evidence type="ECO:0000313" key="1">
    <source>
        <dbReference type="EMBL" id="MEJ1248830.1"/>
    </source>
</evidence>
<name>A0AAW9QWK8_9GAMM</name>
<keyword evidence="2" id="KW-1185">Reference proteome</keyword>
<dbReference type="Proteomes" id="UP001364472">
    <property type="component" value="Unassembled WGS sequence"/>
</dbReference>
<gene>
    <name evidence="1" type="ORF">WB794_03955</name>
</gene>